<dbReference type="GO" id="GO:0005524">
    <property type="term" value="F:ATP binding"/>
    <property type="evidence" value="ECO:0007669"/>
    <property type="project" value="InterPro"/>
</dbReference>
<evidence type="ECO:0000256" key="2">
    <source>
        <dbReference type="ARBA" id="ARBA00001946"/>
    </source>
</evidence>
<comment type="similarity">
    <text evidence="3 10">Belongs to the TOP6A family.</text>
</comment>
<dbReference type="InterPro" id="IPR036388">
    <property type="entry name" value="WH-like_DNA-bd_sf"/>
</dbReference>
<dbReference type="PROSITE" id="PS52041">
    <property type="entry name" value="TOPO_IIB"/>
    <property type="match status" value="1"/>
</dbReference>
<dbReference type="AlphaFoldDB" id="A0A2S4KUA5"/>
<evidence type="ECO:0000259" key="13">
    <source>
        <dbReference type="Pfam" id="PF21180"/>
    </source>
</evidence>
<dbReference type="Gene3D" id="3.40.1360.10">
    <property type="match status" value="1"/>
</dbReference>
<organism evidence="14 15">
    <name type="scientific">Tolypocladium paradoxum</name>
    <dbReference type="NCBI Taxonomy" id="94208"/>
    <lineage>
        <taxon>Eukaryota</taxon>
        <taxon>Fungi</taxon>
        <taxon>Dikarya</taxon>
        <taxon>Ascomycota</taxon>
        <taxon>Pezizomycotina</taxon>
        <taxon>Sordariomycetes</taxon>
        <taxon>Hypocreomycetidae</taxon>
        <taxon>Hypocreales</taxon>
        <taxon>Ophiocordycipitaceae</taxon>
        <taxon>Tolypocladium</taxon>
    </lineage>
</organism>
<dbReference type="Proteomes" id="UP000237481">
    <property type="component" value="Unassembled WGS sequence"/>
</dbReference>
<keyword evidence="6" id="KW-0460">Magnesium</keyword>
<dbReference type="Gene3D" id="1.10.10.10">
    <property type="entry name" value="Winged helix-like DNA-binding domain superfamily/Winged helix DNA-binding domain"/>
    <property type="match status" value="1"/>
</dbReference>
<keyword evidence="15" id="KW-1185">Reference proteome</keyword>
<keyword evidence="7 10" id="KW-0799">Topoisomerase</keyword>
<reference evidence="14 15" key="1">
    <citation type="submission" date="2018-01" db="EMBL/GenBank/DDBJ databases">
        <title>Harnessing the power of phylogenomics to disentangle the directionality and signatures of interkingdom host jumping in the parasitic fungal genus Tolypocladium.</title>
        <authorList>
            <person name="Quandt C.A."/>
            <person name="Patterson W."/>
            <person name="Spatafora J.W."/>
        </authorList>
    </citation>
    <scope>NUCLEOTIDE SEQUENCE [LARGE SCALE GENOMIC DNA]</scope>
    <source>
        <strain evidence="14 15">NRBC 100945</strain>
    </source>
</reference>
<protein>
    <recommendedName>
        <fullName evidence="4">DNA topoisomerase (ATP-hydrolyzing)</fullName>
        <ecNumber evidence="4">5.6.2.2</ecNumber>
    </recommendedName>
</protein>
<keyword evidence="9 10" id="KW-0413">Isomerase</keyword>
<dbReference type="GO" id="GO:0000706">
    <property type="term" value="P:meiotic DNA double-strand break processing"/>
    <property type="evidence" value="ECO:0007669"/>
    <property type="project" value="TreeGrafter"/>
</dbReference>
<dbReference type="InterPro" id="IPR034136">
    <property type="entry name" value="TOPRIM_Topo6A/Spo11"/>
</dbReference>
<dbReference type="Pfam" id="PF04406">
    <property type="entry name" value="TP6A_N"/>
    <property type="match status" value="1"/>
</dbReference>
<feature type="domain" description="Spo11/DNA topoisomerase VI subunit A N-terminal" evidence="12">
    <location>
        <begin position="92"/>
        <end position="153"/>
    </location>
</feature>
<dbReference type="Pfam" id="PF21180">
    <property type="entry name" value="TOP6A-Spo11_Toprim"/>
    <property type="match status" value="1"/>
</dbReference>
<dbReference type="PRINTS" id="PR01550">
    <property type="entry name" value="TOP6AFAMILY"/>
</dbReference>
<dbReference type="OrthoDB" id="5377392at2759"/>
<dbReference type="EMBL" id="PKSG01000656">
    <property type="protein sequence ID" value="POR33776.1"/>
    <property type="molecule type" value="Genomic_DNA"/>
</dbReference>
<evidence type="ECO:0000256" key="3">
    <source>
        <dbReference type="ARBA" id="ARBA00006559"/>
    </source>
</evidence>
<evidence type="ECO:0000256" key="6">
    <source>
        <dbReference type="ARBA" id="ARBA00022842"/>
    </source>
</evidence>
<dbReference type="EC" id="5.6.2.2" evidence="4"/>
<dbReference type="STRING" id="94208.A0A2S4KUA5"/>
<evidence type="ECO:0000256" key="8">
    <source>
        <dbReference type="ARBA" id="ARBA00023125"/>
    </source>
</evidence>
<keyword evidence="5" id="KW-0479">Metal-binding</keyword>
<evidence type="ECO:0000256" key="11">
    <source>
        <dbReference type="SAM" id="MobiDB-lite"/>
    </source>
</evidence>
<evidence type="ECO:0000256" key="9">
    <source>
        <dbReference type="ARBA" id="ARBA00023235"/>
    </source>
</evidence>
<comment type="catalytic activity">
    <reaction evidence="1 10">
        <text>ATP-dependent breakage, passage and rejoining of double-stranded DNA.</text>
        <dbReference type="EC" id="5.6.2.2"/>
    </reaction>
</comment>
<dbReference type="GO" id="GO:0046872">
    <property type="term" value="F:metal ion binding"/>
    <property type="evidence" value="ECO:0007669"/>
    <property type="project" value="UniProtKB-KW"/>
</dbReference>
<dbReference type="PANTHER" id="PTHR10848">
    <property type="entry name" value="MEIOTIC RECOMBINATION PROTEIN SPO11"/>
    <property type="match status" value="1"/>
</dbReference>
<accession>A0A2S4KUA5</accession>
<dbReference type="PANTHER" id="PTHR10848:SF0">
    <property type="entry name" value="MEIOTIC RECOMBINATION PROTEIN SPO11"/>
    <property type="match status" value="1"/>
</dbReference>
<dbReference type="GO" id="GO:0000228">
    <property type="term" value="C:nuclear chromosome"/>
    <property type="evidence" value="ECO:0007669"/>
    <property type="project" value="TreeGrafter"/>
</dbReference>
<dbReference type="GO" id="GO:0003677">
    <property type="term" value="F:DNA binding"/>
    <property type="evidence" value="ECO:0007669"/>
    <property type="project" value="UniProtKB-UniRule"/>
</dbReference>
<evidence type="ECO:0000256" key="7">
    <source>
        <dbReference type="ARBA" id="ARBA00023029"/>
    </source>
</evidence>
<evidence type="ECO:0000256" key="5">
    <source>
        <dbReference type="ARBA" id="ARBA00022723"/>
    </source>
</evidence>
<evidence type="ECO:0000313" key="14">
    <source>
        <dbReference type="EMBL" id="POR33776.1"/>
    </source>
</evidence>
<feature type="region of interest" description="Disordered" evidence="11">
    <location>
        <begin position="1"/>
        <end position="29"/>
    </location>
</feature>
<evidence type="ECO:0000256" key="10">
    <source>
        <dbReference type="PROSITE-ProRule" id="PRU01385"/>
    </source>
</evidence>
<dbReference type="GO" id="GO:0042138">
    <property type="term" value="P:meiotic DNA double-strand break formation"/>
    <property type="evidence" value="ECO:0007669"/>
    <property type="project" value="TreeGrafter"/>
</dbReference>
<keyword evidence="8 10" id="KW-0238">DNA-binding</keyword>
<dbReference type="InterPro" id="IPR013049">
    <property type="entry name" value="Spo11/TopoVI_A_N"/>
</dbReference>
<feature type="active site" description="O-(5'-phospho-DNA)-tyrosine intermediate" evidence="10">
    <location>
        <position position="121"/>
    </location>
</feature>
<dbReference type="InterPro" id="IPR002815">
    <property type="entry name" value="Spo11/TopoVI_A"/>
</dbReference>
<dbReference type="SUPFAM" id="SSF56726">
    <property type="entry name" value="DNA topoisomerase IV, alpha subunit"/>
    <property type="match status" value="1"/>
</dbReference>
<dbReference type="CDD" id="cd00223">
    <property type="entry name" value="TOPRIM_TopoIIB_SPO"/>
    <property type="match status" value="1"/>
</dbReference>
<feature type="domain" description="Topoisomerase 6 subunit A/Spo11 TOPRIM" evidence="13">
    <location>
        <begin position="203"/>
        <end position="396"/>
    </location>
</feature>
<evidence type="ECO:0000256" key="4">
    <source>
        <dbReference type="ARBA" id="ARBA00012895"/>
    </source>
</evidence>
<comment type="cofactor">
    <cofactor evidence="2">
        <name>Mg(2+)</name>
        <dbReference type="ChEBI" id="CHEBI:18420"/>
    </cofactor>
</comment>
<gene>
    <name evidence="14" type="ORF">TPAR_06031</name>
</gene>
<dbReference type="GO" id="GO:0003918">
    <property type="term" value="F:DNA topoisomerase type II (double strand cut, ATP-hydrolyzing) activity"/>
    <property type="evidence" value="ECO:0007669"/>
    <property type="project" value="UniProtKB-UniRule"/>
</dbReference>
<comment type="caution">
    <text evidence="14">The sequence shown here is derived from an EMBL/GenBank/DDBJ whole genome shotgun (WGS) entry which is preliminary data.</text>
</comment>
<proteinExistence type="inferred from homology"/>
<dbReference type="InterPro" id="IPR036078">
    <property type="entry name" value="Spo11/TopoVI_A_sf"/>
</dbReference>
<dbReference type="GO" id="GO:0007131">
    <property type="term" value="P:reciprocal meiotic recombination"/>
    <property type="evidence" value="ECO:0007669"/>
    <property type="project" value="TreeGrafter"/>
</dbReference>
<name>A0A2S4KUA5_9HYPO</name>
<sequence>MDNKWQQSVAPAHSHRLRSERKGWDGLPVSPSTTTGAVITCMESLLESILHRLSQGEEISIGWISRRSLHCRDGERRRQEIHFPGRSLSEGQKFARILLILQLSHDALVSGTILTKRNIFYQHQDLFDKQRVVDELVDDLALTLGVTRDDLNIVASAKGLVHGPLTIRLADGTAIDASLGDTGTPIPVARSISTVDYFSIRWILVVEKDAIFRTLSSSQFWQTSTVGPGLIITAKGYPDLTTRSFLHLIHEQRSEMPIFVLTDFDPDGLNIFRCYRFGSDALAHESAAYNPGVRWLGVKARHIHDFDAFLKCHPPSIEGPSNASQSSACSRASIASTTCRDPICQLTSRDRKAAKGALEKASARYSDDVEMVRLRRELQVMLMVGVKAEIQWLDDAGNITQWLDKSIAAMLSSDSPS</sequence>
<evidence type="ECO:0000256" key="1">
    <source>
        <dbReference type="ARBA" id="ARBA00000185"/>
    </source>
</evidence>
<evidence type="ECO:0000259" key="12">
    <source>
        <dbReference type="Pfam" id="PF04406"/>
    </source>
</evidence>
<evidence type="ECO:0000313" key="15">
    <source>
        <dbReference type="Proteomes" id="UP000237481"/>
    </source>
</evidence>